<keyword evidence="3" id="KW-0732">Signal</keyword>
<organism evidence="4 5">
    <name type="scientific">Anatilimnocola aggregata</name>
    <dbReference type="NCBI Taxonomy" id="2528021"/>
    <lineage>
        <taxon>Bacteria</taxon>
        <taxon>Pseudomonadati</taxon>
        <taxon>Planctomycetota</taxon>
        <taxon>Planctomycetia</taxon>
        <taxon>Pirellulales</taxon>
        <taxon>Pirellulaceae</taxon>
        <taxon>Anatilimnocola</taxon>
    </lineage>
</organism>
<evidence type="ECO:0000256" key="2">
    <source>
        <dbReference type="ARBA" id="ARBA00022737"/>
    </source>
</evidence>
<keyword evidence="2" id="KW-0677">Repeat</keyword>
<keyword evidence="4" id="KW-0413">Isomerase</keyword>
<feature type="signal peptide" evidence="3">
    <location>
        <begin position="1"/>
        <end position="27"/>
    </location>
</feature>
<feature type="chain" id="PRO_5021715593" evidence="3">
    <location>
        <begin position="28"/>
        <end position="550"/>
    </location>
</feature>
<dbReference type="EC" id="5.1.3.24" evidence="4"/>
<evidence type="ECO:0000256" key="3">
    <source>
        <dbReference type="SAM" id="SignalP"/>
    </source>
</evidence>
<dbReference type="PANTHER" id="PTHR45632:SF3">
    <property type="entry name" value="KELCH-LIKE PROTEIN 32"/>
    <property type="match status" value="1"/>
</dbReference>
<proteinExistence type="predicted"/>
<sequence precursor="true">MLAPYRLPLHALLGLVLAWSVLPIADAAESAQALMDRAHHGRATWQKFPGFTADVTVSSAGHASTGTLAVSADGKIDLQLKSPAGLDWAQRSLNSIIGHRLADDQGATNVEFADEDTQHPFGRLLKSQDASEKSLWRVHGDVLTEVHRFHGDNHMVISVGDVARTAEGKHLPRSFSVTTWNTKTNAIVTARQVQQEWQRIQGVDLPVRILAAINKNDGSRTVEEITFSNHRLLGEVPVSTTTATSDKLPPLKVGVTSAGAAVADGHLYLYGGHMGAPHDYSADQQSSKFLRVYLSKPTEWEEVAGGPKRTGLALVGYRNQIYRVGGWESKNANGDKWLLYSSKDFARFDPKSGKWTDLAPMPRGRSSHDAAVIGNLLYVAGGWELNGEGDGDWHNTALVCDLSKSEPEWTEIAKPPFMRRALAVAGYRGKLYILGGMTDGNEMTGAVSVYDPETKTWSDGPALPGKGMETFGPSASGDENGLFATTGNGTVHRLADDGKSWVKAGELKHPRFFHRLVIADDGALVAVAGTARSGKVLETETIRPLAAGTK</sequence>
<evidence type="ECO:0000256" key="1">
    <source>
        <dbReference type="ARBA" id="ARBA00022441"/>
    </source>
</evidence>
<name>A0A517YMJ3_9BACT</name>
<evidence type="ECO:0000313" key="4">
    <source>
        <dbReference type="EMBL" id="QDU31442.1"/>
    </source>
</evidence>
<protein>
    <submittedName>
        <fullName evidence="4">N-acetylneuraminate epimerase</fullName>
        <ecNumber evidence="4">5.1.3.24</ecNumber>
    </submittedName>
</protein>
<accession>A0A517YMJ3</accession>
<dbReference type="Gene3D" id="2.120.10.80">
    <property type="entry name" value="Kelch-type beta propeller"/>
    <property type="match status" value="2"/>
</dbReference>
<dbReference type="Proteomes" id="UP000315017">
    <property type="component" value="Chromosome"/>
</dbReference>
<reference evidence="4 5" key="1">
    <citation type="submission" date="2019-02" db="EMBL/GenBank/DDBJ databases">
        <title>Deep-cultivation of Planctomycetes and their phenomic and genomic characterization uncovers novel biology.</title>
        <authorList>
            <person name="Wiegand S."/>
            <person name="Jogler M."/>
            <person name="Boedeker C."/>
            <person name="Pinto D."/>
            <person name="Vollmers J."/>
            <person name="Rivas-Marin E."/>
            <person name="Kohn T."/>
            <person name="Peeters S.H."/>
            <person name="Heuer A."/>
            <person name="Rast P."/>
            <person name="Oberbeckmann S."/>
            <person name="Bunk B."/>
            <person name="Jeske O."/>
            <person name="Meyerdierks A."/>
            <person name="Storesund J.E."/>
            <person name="Kallscheuer N."/>
            <person name="Luecker S."/>
            <person name="Lage O.M."/>
            <person name="Pohl T."/>
            <person name="Merkel B.J."/>
            <person name="Hornburger P."/>
            <person name="Mueller R.-W."/>
            <person name="Bruemmer F."/>
            <person name="Labrenz M."/>
            <person name="Spormann A.M."/>
            <person name="Op den Camp H."/>
            <person name="Overmann J."/>
            <person name="Amann R."/>
            <person name="Jetten M.S.M."/>
            <person name="Mascher T."/>
            <person name="Medema M.H."/>
            <person name="Devos D.P."/>
            <person name="Kaster A.-K."/>
            <person name="Ovreas L."/>
            <person name="Rohde M."/>
            <person name="Galperin M.Y."/>
            <person name="Jogler C."/>
        </authorList>
    </citation>
    <scope>NUCLEOTIDE SEQUENCE [LARGE SCALE GENOMIC DNA]</scope>
    <source>
        <strain evidence="4 5">ETA_A8</strain>
    </source>
</reference>
<keyword evidence="1" id="KW-0880">Kelch repeat</keyword>
<dbReference type="InterPro" id="IPR006652">
    <property type="entry name" value="Kelch_1"/>
</dbReference>
<dbReference type="SMART" id="SM00612">
    <property type="entry name" value="Kelch"/>
    <property type="match status" value="3"/>
</dbReference>
<evidence type="ECO:0000313" key="5">
    <source>
        <dbReference type="Proteomes" id="UP000315017"/>
    </source>
</evidence>
<dbReference type="PANTHER" id="PTHR45632">
    <property type="entry name" value="LD33804P"/>
    <property type="match status" value="1"/>
</dbReference>
<dbReference type="SUPFAM" id="SSF117281">
    <property type="entry name" value="Kelch motif"/>
    <property type="match status" value="2"/>
</dbReference>
<dbReference type="OrthoDB" id="232651at2"/>
<dbReference type="KEGG" id="aagg:ETAA8_66000"/>
<dbReference type="RefSeq" id="WP_145098583.1">
    <property type="nucleotide sequence ID" value="NZ_CP036274.1"/>
</dbReference>
<dbReference type="Pfam" id="PF24681">
    <property type="entry name" value="Kelch_KLHDC2_KLHL20_DRC7"/>
    <property type="match status" value="1"/>
</dbReference>
<dbReference type="GO" id="GO:0016853">
    <property type="term" value="F:isomerase activity"/>
    <property type="evidence" value="ECO:0007669"/>
    <property type="project" value="UniProtKB-KW"/>
</dbReference>
<dbReference type="InterPro" id="IPR021809">
    <property type="entry name" value="DUF3386"/>
</dbReference>
<keyword evidence="5" id="KW-1185">Reference proteome</keyword>
<dbReference type="InterPro" id="IPR015915">
    <property type="entry name" value="Kelch-typ_b-propeller"/>
</dbReference>
<gene>
    <name evidence="4" type="primary">nanM_2</name>
    <name evidence="4" type="ORF">ETAA8_66000</name>
</gene>
<dbReference type="AlphaFoldDB" id="A0A517YMJ3"/>
<dbReference type="Pfam" id="PF11866">
    <property type="entry name" value="DUF3386"/>
    <property type="match status" value="1"/>
</dbReference>
<dbReference type="EMBL" id="CP036274">
    <property type="protein sequence ID" value="QDU31442.1"/>
    <property type="molecule type" value="Genomic_DNA"/>
</dbReference>